<gene>
    <name evidence="5" type="ORF">GCM10007874_66360</name>
</gene>
<keyword evidence="2" id="KW-0238">DNA-binding</keyword>
<dbReference type="Pfam" id="PF07729">
    <property type="entry name" value="FCD"/>
    <property type="match status" value="1"/>
</dbReference>
<evidence type="ECO:0000256" key="2">
    <source>
        <dbReference type="ARBA" id="ARBA00023125"/>
    </source>
</evidence>
<accession>A0ABQ6CU09</accession>
<sequence length="211" mass="23160">MVQAIADDIVHGRYLPGTPLDETSLAAAYGVSRTPTREALRQLEAIGLVEGRARRGAVVADVGERQLDEMFAVMAELEALCARWSALQMTAMERRTLQAIHDESAAFVAAGDRASYVEANVRFHEAIYAGAHNGFLAEMAQSVRQRLAPFRRAQFETLGRLAKSHFEHGRVTLAIQRGDAERAARDMRAHLAIVRDQVDAVTKVAEVIAPI</sequence>
<protein>
    <submittedName>
        <fullName evidence="5">Transcriptional regulator</fullName>
    </submittedName>
</protein>
<dbReference type="PANTHER" id="PTHR43537:SF49">
    <property type="entry name" value="TRANSCRIPTIONAL REGULATORY PROTEIN"/>
    <property type="match status" value="1"/>
</dbReference>
<dbReference type="InterPro" id="IPR000524">
    <property type="entry name" value="Tscrpt_reg_HTH_GntR"/>
</dbReference>
<dbReference type="InterPro" id="IPR008920">
    <property type="entry name" value="TF_FadR/GntR_C"/>
</dbReference>
<dbReference type="PROSITE" id="PS50949">
    <property type="entry name" value="HTH_GNTR"/>
    <property type="match status" value="1"/>
</dbReference>
<dbReference type="EMBL" id="BSPC01000077">
    <property type="protein sequence ID" value="GLS23615.1"/>
    <property type="molecule type" value="Genomic_DNA"/>
</dbReference>
<dbReference type="SMART" id="SM00345">
    <property type="entry name" value="HTH_GNTR"/>
    <property type="match status" value="1"/>
</dbReference>
<dbReference type="Pfam" id="PF00392">
    <property type="entry name" value="GntR"/>
    <property type="match status" value="1"/>
</dbReference>
<dbReference type="InterPro" id="IPR036390">
    <property type="entry name" value="WH_DNA-bd_sf"/>
</dbReference>
<reference evidence="6" key="1">
    <citation type="journal article" date="2019" name="Int. J. Syst. Evol. Microbiol.">
        <title>The Global Catalogue of Microorganisms (GCM) 10K type strain sequencing project: providing services to taxonomists for standard genome sequencing and annotation.</title>
        <authorList>
            <consortium name="The Broad Institute Genomics Platform"/>
            <consortium name="The Broad Institute Genome Sequencing Center for Infectious Disease"/>
            <person name="Wu L."/>
            <person name="Ma J."/>
        </authorList>
    </citation>
    <scope>NUCLEOTIDE SEQUENCE [LARGE SCALE GENOMIC DNA]</scope>
    <source>
        <strain evidence="6">NBRC 101365</strain>
    </source>
</reference>
<dbReference type="PRINTS" id="PR00035">
    <property type="entry name" value="HTHGNTR"/>
</dbReference>
<dbReference type="Gene3D" id="1.10.10.10">
    <property type="entry name" value="Winged helix-like DNA-binding domain superfamily/Winged helix DNA-binding domain"/>
    <property type="match status" value="1"/>
</dbReference>
<keyword evidence="1" id="KW-0805">Transcription regulation</keyword>
<dbReference type="PANTHER" id="PTHR43537">
    <property type="entry name" value="TRANSCRIPTIONAL REGULATOR, GNTR FAMILY"/>
    <property type="match status" value="1"/>
</dbReference>
<dbReference type="Proteomes" id="UP001156882">
    <property type="component" value="Unassembled WGS sequence"/>
</dbReference>
<proteinExistence type="predicted"/>
<evidence type="ECO:0000256" key="3">
    <source>
        <dbReference type="ARBA" id="ARBA00023163"/>
    </source>
</evidence>
<dbReference type="InterPro" id="IPR011711">
    <property type="entry name" value="GntR_C"/>
</dbReference>
<dbReference type="Gene3D" id="1.20.120.530">
    <property type="entry name" value="GntR ligand-binding domain-like"/>
    <property type="match status" value="1"/>
</dbReference>
<evidence type="ECO:0000259" key="4">
    <source>
        <dbReference type="PROSITE" id="PS50949"/>
    </source>
</evidence>
<evidence type="ECO:0000313" key="5">
    <source>
        <dbReference type="EMBL" id="GLS23615.1"/>
    </source>
</evidence>
<dbReference type="SMART" id="SM00895">
    <property type="entry name" value="FCD"/>
    <property type="match status" value="1"/>
</dbReference>
<name>A0ABQ6CU09_9HYPH</name>
<dbReference type="InterPro" id="IPR036388">
    <property type="entry name" value="WH-like_DNA-bd_sf"/>
</dbReference>
<evidence type="ECO:0000313" key="6">
    <source>
        <dbReference type="Proteomes" id="UP001156882"/>
    </source>
</evidence>
<feature type="domain" description="HTH gntR-type" evidence="4">
    <location>
        <begin position="1"/>
        <end position="62"/>
    </location>
</feature>
<keyword evidence="3" id="KW-0804">Transcription</keyword>
<keyword evidence="6" id="KW-1185">Reference proteome</keyword>
<evidence type="ECO:0000256" key="1">
    <source>
        <dbReference type="ARBA" id="ARBA00023015"/>
    </source>
</evidence>
<dbReference type="CDD" id="cd07377">
    <property type="entry name" value="WHTH_GntR"/>
    <property type="match status" value="1"/>
</dbReference>
<organism evidence="5 6">
    <name type="scientific">Labrys miyagiensis</name>
    <dbReference type="NCBI Taxonomy" id="346912"/>
    <lineage>
        <taxon>Bacteria</taxon>
        <taxon>Pseudomonadati</taxon>
        <taxon>Pseudomonadota</taxon>
        <taxon>Alphaproteobacteria</taxon>
        <taxon>Hyphomicrobiales</taxon>
        <taxon>Xanthobacteraceae</taxon>
        <taxon>Labrys</taxon>
    </lineage>
</organism>
<dbReference type="SUPFAM" id="SSF48008">
    <property type="entry name" value="GntR ligand-binding domain-like"/>
    <property type="match status" value="1"/>
</dbReference>
<dbReference type="SUPFAM" id="SSF46785">
    <property type="entry name" value="Winged helix' DNA-binding domain"/>
    <property type="match status" value="1"/>
</dbReference>
<comment type="caution">
    <text evidence="5">The sequence shown here is derived from an EMBL/GenBank/DDBJ whole genome shotgun (WGS) entry which is preliminary data.</text>
</comment>